<gene>
    <name evidence="4" type="ORF">S01H4_40785</name>
</gene>
<dbReference type="Gene3D" id="3.10.105.10">
    <property type="entry name" value="Dipeptide-binding Protein, Domain 3"/>
    <property type="match status" value="1"/>
</dbReference>
<dbReference type="AlphaFoldDB" id="X1BGE2"/>
<name>X1BGE2_9ZZZZ</name>
<accession>X1BGE2</accession>
<reference evidence="4" key="1">
    <citation type="journal article" date="2014" name="Front. Microbiol.">
        <title>High frequency of phylogenetically diverse reductive dehalogenase-homologous genes in deep subseafloor sedimentary metagenomes.</title>
        <authorList>
            <person name="Kawai M."/>
            <person name="Futagami T."/>
            <person name="Toyoda A."/>
            <person name="Takaki Y."/>
            <person name="Nishi S."/>
            <person name="Hori S."/>
            <person name="Arai W."/>
            <person name="Tsubouchi T."/>
            <person name="Morono Y."/>
            <person name="Uchiyama I."/>
            <person name="Ito T."/>
            <person name="Fujiyama A."/>
            <person name="Inagaki F."/>
            <person name="Takami H."/>
        </authorList>
    </citation>
    <scope>NUCLEOTIDE SEQUENCE</scope>
    <source>
        <strain evidence="4">Expedition CK06-06</strain>
    </source>
</reference>
<keyword evidence="1" id="KW-0732">Signal</keyword>
<feature type="compositionally biased region" description="Polar residues" evidence="2">
    <location>
        <begin position="236"/>
        <end position="260"/>
    </location>
</feature>
<evidence type="ECO:0000259" key="3">
    <source>
        <dbReference type="Pfam" id="PF00496"/>
    </source>
</evidence>
<dbReference type="GO" id="GO:1904680">
    <property type="term" value="F:peptide transmembrane transporter activity"/>
    <property type="evidence" value="ECO:0007669"/>
    <property type="project" value="TreeGrafter"/>
</dbReference>
<evidence type="ECO:0000256" key="2">
    <source>
        <dbReference type="SAM" id="MobiDB-lite"/>
    </source>
</evidence>
<organism evidence="4">
    <name type="scientific">marine sediment metagenome</name>
    <dbReference type="NCBI Taxonomy" id="412755"/>
    <lineage>
        <taxon>unclassified sequences</taxon>
        <taxon>metagenomes</taxon>
        <taxon>ecological metagenomes</taxon>
    </lineage>
</organism>
<dbReference type="PANTHER" id="PTHR30290:SF64">
    <property type="entry name" value="ABC TRANSPORTER PERIPLASMIC BINDING PROTEIN"/>
    <property type="match status" value="1"/>
</dbReference>
<protein>
    <recommendedName>
        <fullName evidence="3">Solute-binding protein family 5 domain-containing protein</fullName>
    </recommendedName>
</protein>
<feature type="compositionally biased region" description="Low complexity" evidence="2">
    <location>
        <begin position="271"/>
        <end position="282"/>
    </location>
</feature>
<feature type="region of interest" description="Disordered" evidence="2">
    <location>
        <begin position="234"/>
        <end position="288"/>
    </location>
</feature>
<sequence>AFQSFKAGHLDYWQETSAKGWATAYDFPAVRDGEIKRQEVKIERTQPMQAFVLNLRRPLFQDRRVRQALNLAFDFETANKNLFYGQYERVGSYFQNSELAAPHEPPKGCELEILNDMKDSVPAEVFTKIHKNPVNKTNADMRNNLRKAVMLLKDAGWQVTNGVLTNVKTGQPMTVEFLLVSSLFERIVQPYLRNLKRLGINGTIRLSAPGLTASSKPPPAASFHMSACPTIGARTWPSTRASGTTTKSASNITATRQWPSKASRRDISTIGRRPAPKAGRPRTTSQPC</sequence>
<dbReference type="InterPro" id="IPR000914">
    <property type="entry name" value="SBP_5_dom"/>
</dbReference>
<feature type="non-terminal residue" evidence="4">
    <location>
        <position position="288"/>
    </location>
</feature>
<proteinExistence type="predicted"/>
<dbReference type="GO" id="GO:0015833">
    <property type="term" value="P:peptide transport"/>
    <property type="evidence" value="ECO:0007669"/>
    <property type="project" value="TreeGrafter"/>
</dbReference>
<dbReference type="SUPFAM" id="SSF53850">
    <property type="entry name" value="Periplasmic binding protein-like II"/>
    <property type="match status" value="1"/>
</dbReference>
<comment type="caution">
    <text evidence="4">The sequence shown here is derived from an EMBL/GenBank/DDBJ whole genome shotgun (WGS) entry which is preliminary data.</text>
</comment>
<dbReference type="GO" id="GO:0030288">
    <property type="term" value="C:outer membrane-bounded periplasmic space"/>
    <property type="evidence" value="ECO:0007669"/>
    <property type="project" value="TreeGrafter"/>
</dbReference>
<evidence type="ECO:0000256" key="1">
    <source>
        <dbReference type="ARBA" id="ARBA00022729"/>
    </source>
</evidence>
<dbReference type="InterPro" id="IPR039424">
    <property type="entry name" value="SBP_5"/>
</dbReference>
<dbReference type="EMBL" id="BART01022251">
    <property type="protein sequence ID" value="GAG94075.1"/>
    <property type="molecule type" value="Genomic_DNA"/>
</dbReference>
<feature type="non-terminal residue" evidence="4">
    <location>
        <position position="1"/>
    </location>
</feature>
<dbReference type="PANTHER" id="PTHR30290">
    <property type="entry name" value="PERIPLASMIC BINDING COMPONENT OF ABC TRANSPORTER"/>
    <property type="match status" value="1"/>
</dbReference>
<dbReference type="Pfam" id="PF00496">
    <property type="entry name" value="SBP_bac_5"/>
    <property type="match status" value="1"/>
</dbReference>
<feature type="domain" description="Solute-binding protein family 5" evidence="3">
    <location>
        <begin position="2"/>
        <end position="207"/>
    </location>
</feature>
<dbReference type="GO" id="GO:0042884">
    <property type="term" value="P:microcin transport"/>
    <property type="evidence" value="ECO:0007669"/>
    <property type="project" value="TreeGrafter"/>
</dbReference>
<evidence type="ECO:0000313" key="4">
    <source>
        <dbReference type="EMBL" id="GAG94075.1"/>
    </source>
</evidence>